<reference evidence="2 3" key="1">
    <citation type="submission" date="2018-10" db="EMBL/GenBank/DDBJ databases">
        <title>Genomic Encyclopedia of Archaeal and Bacterial Type Strains, Phase II (KMG-II): from individual species to whole genera.</title>
        <authorList>
            <person name="Goeker M."/>
        </authorList>
    </citation>
    <scope>NUCLEOTIDE SEQUENCE [LARGE SCALE GENOMIC DNA]</scope>
    <source>
        <strain evidence="2 3">DSM 14954</strain>
    </source>
</reference>
<keyword evidence="1" id="KW-0812">Transmembrane</keyword>
<keyword evidence="1" id="KW-0472">Membrane</keyword>
<dbReference type="Proteomes" id="UP000278962">
    <property type="component" value="Unassembled WGS sequence"/>
</dbReference>
<name>A0A660L1H5_9ACTN</name>
<accession>A0A660L1H5</accession>
<dbReference type="EMBL" id="RBIL01000002">
    <property type="protein sequence ID" value="RKQ87841.1"/>
    <property type="molecule type" value="Genomic_DNA"/>
</dbReference>
<organism evidence="2 3">
    <name type="scientific">Solirubrobacter pauli</name>
    <dbReference type="NCBI Taxonomy" id="166793"/>
    <lineage>
        <taxon>Bacteria</taxon>
        <taxon>Bacillati</taxon>
        <taxon>Actinomycetota</taxon>
        <taxon>Thermoleophilia</taxon>
        <taxon>Solirubrobacterales</taxon>
        <taxon>Solirubrobacteraceae</taxon>
        <taxon>Solirubrobacter</taxon>
    </lineage>
</organism>
<evidence type="ECO:0000313" key="3">
    <source>
        <dbReference type="Proteomes" id="UP000278962"/>
    </source>
</evidence>
<keyword evidence="3" id="KW-1185">Reference proteome</keyword>
<gene>
    <name evidence="2" type="ORF">C8N24_5872</name>
</gene>
<sequence>MLARRVFARFVVFVAAFTVLYVLAWLLGVLST</sequence>
<evidence type="ECO:0000313" key="2">
    <source>
        <dbReference type="EMBL" id="RKQ87841.1"/>
    </source>
</evidence>
<feature type="transmembrane region" description="Helical" evidence="1">
    <location>
        <begin position="7"/>
        <end position="27"/>
    </location>
</feature>
<keyword evidence="1" id="KW-1133">Transmembrane helix</keyword>
<dbReference type="AlphaFoldDB" id="A0A660L1H5"/>
<protein>
    <submittedName>
        <fullName evidence="2">Uncharacterized protein</fullName>
    </submittedName>
</protein>
<evidence type="ECO:0000256" key="1">
    <source>
        <dbReference type="SAM" id="Phobius"/>
    </source>
</evidence>
<proteinExistence type="predicted"/>
<comment type="caution">
    <text evidence="2">The sequence shown here is derived from an EMBL/GenBank/DDBJ whole genome shotgun (WGS) entry which is preliminary data.</text>
</comment>